<dbReference type="Proteomes" id="UP000887576">
    <property type="component" value="Unplaced"/>
</dbReference>
<organism evidence="1 2">
    <name type="scientific">Panagrolaimus sp. JU765</name>
    <dbReference type="NCBI Taxonomy" id="591449"/>
    <lineage>
        <taxon>Eukaryota</taxon>
        <taxon>Metazoa</taxon>
        <taxon>Ecdysozoa</taxon>
        <taxon>Nematoda</taxon>
        <taxon>Chromadorea</taxon>
        <taxon>Rhabditida</taxon>
        <taxon>Tylenchina</taxon>
        <taxon>Panagrolaimomorpha</taxon>
        <taxon>Panagrolaimoidea</taxon>
        <taxon>Panagrolaimidae</taxon>
        <taxon>Panagrolaimus</taxon>
    </lineage>
</organism>
<name>A0AC34Q3N6_9BILA</name>
<evidence type="ECO:0000313" key="2">
    <source>
        <dbReference type="WBParaSite" id="JU765_v2.g12699.t2"/>
    </source>
</evidence>
<dbReference type="WBParaSite" id="JU765_v2.g12699.t2">
    <property type="protein sequence ID" value="JU765_v2.g12699.t2"/>
    <property type="gene ID" value="JU765_v2.g12699"/>
</dbReference>
<proteinExistence type="predicted"/>
<evidence type="ECO:0000313" key="1">
    <source>
        <dbReference type="Proteomes" id="UP000887576"/>
    </source>
</evidence>
<sequence length="1125" mass="127230">MPSHAMPPRRGRDGALLATNQKAKTKQSEMNLQRIKSTIDEWKESRRKLDDQIFKFETHYLEEASKMHQLAKILKNPTRSLETLETDKLLKRSVTFIKPRDRIFSRSSFTSPLYDPTGPLYDELVALKELDPRESPIEQRGESPDFMLTFGEESKPRVVRQMEKTVFDTSSEEEDYDPDGADSMLDDAASVGTAQDDDDPAFDVESMADDDGEDSNSGVFSSRRMSRIRMSSGSVSPSSLTPTRRRMAKNDLDADFRLRRLNSVMSPQSEYRYVPSSEIRKPVIFKICSLLGYFDQCYHGKQPLPLDMCVKVAVYCNNRRVGPEVQTEYHPHTEGRTGVGNTEIHKWGETLELPIRYSELCKDAFLLISLWAADKTEGEVFVAQALEPLFSKHGALHSGQKELRLEATMSGKPEPFRSKTATEPQTLNSPGRLPSTDVTRSSRMSKFIPTIDQLKKQEKKLKDNLIDPSFLDPVTLSCIETLKNDSLKADRHLHLVVDYPQAYTDKGDIPYVVVYYFPEEDDQLQSTTSRISLGGLQPNIVANHDPDLGYENLHEMKHQMMTRNARAVEVDRLLLPNSKAKAELEEIIKAPSCAELTVEKRDLIWKFRYFLRDNPNALTKFVRSVNWEAAEEKEQAEKIINSWALINIYDVLELLGPDFTQPFVRKYAVSRLRESKSAEDEVLLYLPQLVQALRYEQTRDSRTDLASYLIDVASESAVVANFLFWYLTVEIEATKMVSDSAVTVFVSALEKLRTALSKGSSQKILSSLKSQEKFVQSLVELSKLVSETGGSAEKRTETLRKALAESVELQNLNGLALPVDPTIRVKTVVPTTALVYKSSQSPMSITFQTLPKTGSISGPDDIFTVIFKRGDDLRQDQLIMQMIHIMDNILKSERLNLCLTPYGILATSLNEGFVQYIRATPVADFGKFFPNKKKEEYIRLALQKYRPSAMGPFGIEPDAMDRFLRSCAGYCILSYILGIGDRHLHNVLLCEDGRIFHIDFGFILGRDPKPLPPPMKISPSMVFAMGGIGSQNYKTFVEYCRTAFTILQQHAKLITNLFGLMLDAGIPDIAIEKDKAVQKVLERFHLNIQGQSDEIAQLLDNLIESSIKAIMPLIADFVHDFKVGL</sequence>
<reference evidence="2" key="1">
    <citation type="submission" date="2022-11" db="UniProtKB">
        <authorList>
            <consortium name="WormBaseParasite"/>
        </authorList>
    </citation>
    <scope>IDENTIFICATION</scope>
</reference>
<protein>
    <submittedName>
        <fullName evidence="2">Chromatin modification-related protein MEAF6</fullName>
    </submittedName>
</protein>
<accession>A0AC34Q3N6</accession>